<evidence type="ECO:0000259" key="5">
    <source>
        <dbReference type="Pfam" id="PF04198"/>
    </source>
</evidence>
<organism evidence="6">
    <name type="scientific">bioreactor metagenome</name>
    <dbReference type="NCBI Taxonomy" id="1076179"/>
    <lineage>
        <taxon>unclassified sequences</taxon>
        <taxon>metagenomes</taxon>
        <taxon>ecological metagenomes</taxon>
    </lineage>
</organism>
<evidence type="ECO:0000256" key="3">
    <source>
        <dbReference type="ARBA" id="ARBA00023125"/>
    </source>
</evidence>
<proteinExistence type="inferred from homology"/>
<evidence type="ECO:0000313" key="6">
    <source>
        <dbReference type="EMBL" id="MPN28334.1"/>
    </source>
</evidence>
<evidence type="ECO:0000256" key="2">
    <source>
        <dbReference type="ARBA" id="ARBA00023015"/>
    </source>
</evidence>
<dbReference type="Gene3D" id="3.40.50.1360">
    <property type="match status" value="1"/>
</dbReference>
<protein>
    <submittedName>
        <fullName evidence="6">Sorbitol operon regulator</fullName>
    </submittedName>
</protein>
<reference evidence="6" key="1">
    <citation type="submission" date="2019-08" db="EMBL/GenBank/DDBJ databases">
        <authorList>
            <person name="Kucharzyk K."/>
            <person name="Murdoch R.W."/>
            <person name="Higgins S."/>
            <person name="Loffler F."/>
        </authorList>
    </citation>
    <scope>NUCLEOTIDE SEQUENCE</scope>
</reference>
<evidence type="ECO:0000256" key="4">
    <source>
        <dbReference type="ARBA" id="ARBA00023163"/>
    </source>
</evidence>
<dbReference type="SUPFAM" id="SSF100950">
    <property type="entry name" value="NagB/RpiA/CoA transferase-like"/>
    <property type="match status" value="1"/>
</dbReference>
<keyword evidence="2" id="KW-0805">Transcription regulation</keyword>
<dbReference type="GO" id="GO:0030246">
    <property type="term" value="F:carbohydrate binding"/>
    <property type="evidence" value="ECO:0007669"/>
    <property type="project" value="InterPro"/>
</dbReference>
<dbReference type="AlphaFoldDB" id="A0A645GWC4"/>
<dbReference type="InterPro" id="IPR007324">
    <property type="entry name" value="Sugar-bd_dom_put"/>
</dbReference>
<accession>A0A645GWC4</accession>
<dbReference type="EMBL" id="VSSQ01078589">
    <property type="protein sequence ID" value="MPN28334.1"/>
    <property type="molecule type" value="Genomic_DNA"/>
</dbReference>
<dbReference type="InterPro" id="IPR037171">
    <property type="entry name" value="NagB/RpiA_transferase-like"/>
</dbReference>
<gene>
    <name evidence="6" type="primary">sorC_12</name>
    <name evidence="6" type="ORF">SDC9_175775</name>
</gene>
<sequence>MVGHPLPPAPGVLVAPTVGGQLESEGPYQTNEIARRLAMKLTGRPVLLYAPALPSADLYESLLRDPHIQEVVSLWRTAKAALLGVGAPPLTRTIMPSTFQGNPRWLRSAVGDINARPYDIHGTPIELESNDRLMAMRLEELREVPHAIAVAVGRNKIGSIIAASRAGFFNHLVTDTDTAAALEAAASVDQ</sequence>
<dbReference type="Pfam" id="PF04198">
    <property type="entry name" value="Sugar-bind"/>
    <property type="match status" value="1"/>
</dbReference>
<keyword evidence="4" id="KW-0804">Transcription</keyword>
<evidence type="ECO:0000256" key="1">
    <source>
        <dbReference type="ARBA" id="ARBA00010466"/>
    </source>
</evidence>
<comment type="similarity">
    <text evidence="1">Belongs to the SorC transcriptional regulatory family.</text>
</comment>
<dbReference type="GO" id="GO:0003677">
    <property type="term" value="F:DNA binding"/>
    <property type="evidence" value="ECO:0007669"/>
    <property type="project" value="UniProtKB-KW"/>
</dbReference>
<comment type="caution">
    <text evidence="6">The sequence shown here is derived from an EMBL/GenBank/DDBJ whole genome shotgun (WGS) entry which is preliminary data.</text>
</comment>
<dbReference type="InterPro" id="IPR051054">
    <property type="entry name" value="SorC_transcr_regulators"/>
</dbReference>
<dbReference type="PANTHER" id="PTHR34294:SF1">
    <property type="entry name" value="TRANSCRIPTIONAL REGULATOR LSRR"/>
    <property type="match status" value="1"/>
</dbReference>
<dbReference type="PANTHER" id="PTHR34294">
    <property type="entry name" value="TRANSCRIPTIONAL REGULATOR-RELATED"/>
    <property type="match status" value="1"/>
</dbReference>
<feature type="domain" description="Sugar-binding" evidence="5">
    <location>
        <begin position="10"/>
        <end position="182"/>
    </location>
</feature>
<name>A0A645GWC4_9ZZZZ</name>
<keyword evidence="3" id="KW-0238">DNA-binding</keyword>